<evidence type="ECO:0000313" key="4">
    <source>
        <dbReference type="Proteomes" id="UP000182660"/>
    </source>
</evidence>
<dbReference type="STRING" id="80854.MVIS_4322"/>
<dbReference type="Gene3D" id="3.40.50.1820">
    <property type="entry name" value="alpha/beta hydrolase"/>
    <property type="match status" value="1"/>
</dbReference>
<evidence type="ECO:0000313" key="2">
    <source>
        <dbReference type="EMBL" id="SGY92820.1"/>
    </source>
</evidence>
<dbReference type="GeneID" id="61296307"/>
<dbReference type="EMBL" id="FPLJ01000053">
    <property type="protein sequence ID" value="SGY92820.1"/>
    <property type="molecule type" value="Genomic_DNA"/>
</dbReference>
<gene>
    <name evidence="2" type="ORF">MT2528_2448</name>
    <name evidence="3" type="ORF">NVI5450_2656</name>
</gene>
<dbReference type="Proteomes" id="UP000183794">
    <property type="component" value="Unassembled WGS sequence"/>
</dbReference>
<sequence>MSTKYPCVEFDNPYNLTTESQLADKYHDEISQFWDATIVEHSLQGVDNITLRYVSAIMNKTGPAIVLLGGRSESYQKFRELIFDLCQQGYSVYCLDHRGQGMSDRLLKNPHKGHVENFRDYVTDLRLFIDKVISPSKHNKRYLLCHSMGGAIASLYLQSYHHDFDAAVLASPMFGINFGQIPRPIANVYSRAMHIVNKIIHTESFYAPGKGDFTHSPFENNQLTQSPLRFDIFRRSYGFYPQTQLGGPTINWLQQSIKACRRAIQYAGNIKTPTLILQAGGDEVVLAEAQQQFCRALSHENNRHQPAEPVLIPGAAHELFLETDIFRIPALTVALNYFAKH</sequence>
<reference evidence="3 5" key="2">
    <citation type="submission" date="2016-11" db="EMBL/GenBank/DDBJ databases">
        <authorList>
            <person name="Jaros S."/>
            <person name="Januszkiewicz K."/>
            <person name="Wedrychowicz H."/>
        </authorList>
    </citation>
    <scope>NUCLEOTIDE SEQUENCE [LARGE SCALE GENOMIC DNA]</scope>
    <source>
        <strain evidence="3">NVI 5450</strain>
    </source>
</reference>
<dbReference type="HOGENOM" id="CLU_026209_10_1_6"/>
<evidence type="ECO:0000259" key="1">
    <source>
        <dbReference type="Pfam" id="PF12146"/>
    </source>
</evidence>
<dbReference type="RefSeq" id="WP_045112237.1">
    <property type="nucleotide sequence ID" value="NZ_CAWQZC010000088.1"/>
</dbReference>
<accession>A0A090INT8</accession>
<evidence type="ECO:0000313" key="5">
    <source>
        <dbReference type="Proteomes" id="UP000183794"/>
    </source>
</evidence>
<reference evidence="2 4" key="1">
    <citation type="submission" date="2016-11" db="EMBL/GenBank/DDBJ databases">
        <authorList>
            <person name="Klemetsen T."/>
        </authorList>
    </citation>
    <scope>NUCLEOTIDE SEQUENCE [LARGE SCALE GENOMIC DNA]</scope>
    <source>
        <strain evidence="2">MT 2528</strain>
    </source>
</reference>
<organism evidence="3 5">
    <name type="scientific">Moritella viscosa</name>
    <dbReference type="NCBI Taxonomy" id="80854"/>
    <lineage>
        <taxon>Bacteria</taxon>
        <taxon>Pseudomonadati</taxon>
        <taxon>Pseudomonadota</taxon>
        <taxon>Gammaproteobacteria</taxon>
        <taxon>Alteromonadales</taxon>
        <taxon>Moritellaceae</taxon>
        <taxon>Moritella</taxon>
    </lineage>
</organism>
<dbReference type="PATRIC" id="fig|80854.5.peg.4580"/>
<protein>
    <submittedName>
        <fullName evidence="3">Lysophospholipase L2</fullName>
    </submittedName>
</protein>
<evidence type="ECO:0000313" key="3">
    <source>
        <dbReference type="EMBL" id="SGZ03403.1"/>
    </source>
</evidence>
<keyword evidence="4" id="KW-1185">Reference proteome</keyword>
<dbReference type="AlphaFoldDB" id="A0A090INT8"/>
<dbReference type="EMBL" id="FPLD01000068">
    <property type="protein sequence ID" value="SGZ03403.1"/>
    <property type="molecule type" value="Genomic_DNA"/>
</dbReference>
<dbReference type="Proteomes" id="UP000182660">
    <property type="component" value="Unassembled WGS sequence"/>
</dbReference>
<dbReference type="OrthoDB" id="9788260at2"/>
<proteinExistence type="predicted"/>
<feature type="domain" description="Serine aminopeptidase S33" evidence="1">
    <location>
        <begin position="64"/>
        <end position="324"/>
    </location>
</feature>
<dbReference type="PANTHER" id="PTHR11614">
    <property type="entry name" value="PHOSPHOLIPASE-RELATED"/>
    <property type="match status" value="1"/>
</dbReference>
<dbReference type="SUPFAM" id="SSF53474">
    <property type="entry name" value="alpha/beta-Hydrolases"/>
    <property type="match status" value="1"/>
</dbReference>
<dbReference type="KEGG" id="mvs:MVIS_4322"/>
<name>A0A090INT8_9GAMM</name>
<dbReference type="InterPro" id="IPR029058">
    <property type="entry name" value="AB_hydrolase_fold"/>
</dbReference>
<dbReference type="Pfam" id="PF12146">
    <property type="entry name" value="Hydrolase_4"/>
    <property type="match status" value="1"/>
</dbReference>
<dbReference type="InterPro" id="IPR022742">
    <property type="entry name" value="Hydrolase_4"/>
</dbReference>
<dbReference type="InterPro" id="IPR051044">
    <property type="entry name" value="MAG_DAG_Lipase"/>
</dbReference>